<organism evidence="2 3">
    <name type="scientific">Chaetomidium leptoderma</name>
    <dbReference type="NCBI Taxonomy" id="669021"/>
    <lineage>
        <taxon>Eukaryota</taxon>
        <taxon>Fungi</taxon>
        <taxon>Dikarya</taxon>
        <taxon>Ascomycota</taxon>
        <taxon>Pezizomycotina</taxon>
        <taxon>Sordariomycetes</taxon>
        <taxon>Sordariomycetidae</taxon>
        <taxon>Sordariales</taxon>
        <taxon>Chaetomiaceae</taxon>
        <taxon>Chaetomidium</taxon>
    </lineage>
</organism>
<dbReference type="InterPro" id="IPR051678">
    <property type="entry name" value="AGP_Transferase"/>
</dbReference>
<protein>
    <submittedName>
        <fullName evidence="2">Phosphotransferase enzyme family-domain-containing protein</fullName>
    </submittedName>
</protein>
<dbReference type="AlphaFoldDB" id="A0AAN6VY15"/>
<dbReference type="PANTHER" id="PTHR21310">
    <property type="entry name" value="AMINOGLYCOSIDE PHOSPHOTRANSFERASE-RELATED-RELATED"/>
    <property type="match status" value="1"/>
</dbReference>
<dbReference type="SUPFAM" id="SSF56112">
    <property type="entry name" value="Protein kinase-like (PK-like)"/>
    <property type="match status" value="1"/>
</dbReference>
<dbReference type="EMBL" id="MU856840">
    <property type="protein sequence ID" value="KAK4158221.1"/>
    <property type="molecule type" value="Genomic_DNA"/>
</dbReference>
<dbReference type="InterPro" id="IPR002575">
    <property type="entry name" value="Aminoglycoside_PTrfase"/>
</dbReference>
<dbReference type="PANTHER" id="PTHR21310:SF13">
    <property type="entry name" value="AMINOGLYCOSIDE PHOSPHOTRANSFERASE DOMAIN-CONTAINING PROTEIN"/>
    <property type="match status" value="1"/>
</dbReference>
<evidence type="ECO:0000313" key="2">
    <source>
        <dbReference type="EMBL" id="KAK4158221.1"/>
    </source>
</evidence>
<evidence type="ECO:0000313" key="3">
    <source>
        <dbReference type="Proteomes" id="UP001302745"/>
    </source>
</evidence>
<comment type="caution">
    <text evidence="2">The sequence shown here is derived from an EMBL/GenBank/DDBJ whole genome shotgun (WGS) entry which is preliminary data.</text>
</comment>
<dbReference type="Pfam" id="PF01636">
    <property type="entry name" value="APH"/>
    <property type="match status" value="1"/>
</dbReference>
<reference evidence="2" key="1">
    <citation type="journal article" date="2023" name="Mol. Phylogenet. Evol.">
        <title>Genome-scale phylogeny and comparative genomics of the fungal order Sordariales.</title>
        <authorList>
            <person name="Hensen N."/>
            <person name="Bonometti L."/>
            <person name="Westerberg I."/>
            <person name="Brannstrom I.O."/>
            <person name="Guillou S."/>
            <person name="Cros-Aarteil S."/>
            <person name="Calhoun S."/>
            <person name="Haridas S."/>
            <person name="Kuo A."/>
            <person name="Mondo S."/>
            <person name="Pangilinan J."/>
            <person name="Riley R."/>
            <person name="LaButti K."/>
            <person name="Andreopoulos B."/>
            <person name="Lipzen A."/>
            <person name="Chen C."/>
            <person name="Yan M."/>
            <person name="Daum C."/>
            <person name="Ng V."/>
            <person name="Clum A."/>
            <person name="Steindorff A."/>
            <person name="Ohm R.A."/>
            <person name="Martin F."/>
            <person name="Silar P."/>
            <person name="Natvig D.O."/>
            <person name="Lalanne C."/>
            <person name="Gautier V."/>
            <person name="Ament-Velasquez S.L."/>
            <person name="Kruys A."/>
            <person name="Hutchinson M.I."/>
            <person name="Powell A.J."/>
            <person name="Barry K."/>
            <person name="Miller A.N."/>
            <person name="Grigoriev I.V."/>
            <person name="Debuchy R."/>
            <person name="Gladieux P."/>
            <person name="Hiltunen Thoren M."/>
            <person name="Johannesson H."/>
        </authorList>
    </citation>
    <scope>NUCLEOTIDE SEQUENCE</scope>
    <source>
        <strain evidence="2">CBS 538.74</strain>
    </source>
</reference>
<sequence>MRDASRDGLAWDDNGLGPEPRWIRDPDIRAVARVCRRHLGMADAASEDSLDVFFHGDGAFNKLYRVNSIHGHFMMRVSLPVDPRNKTRGEAATLQLVRRKTDIPVPDVVAFDDSRSNEIGYEWLLMDRMPGVPAHYRWRKMSMAQKETLTARVAAFQAQLFRCGNLGDGFRSIGALGAGLDSENGIPEPGPIVSSFFFSGPRYHYPVPRGPFSSSHDWLRAQLNIIIKEHTTALAEAKNDDDREYAESALRVARKLLRILHKVFPAIVHPPERTVVWHDDLSLRNIMVDNKGGVTAVIGWYATLLLLSGMLTECATTMPRWVASQAPEFLRGAVRETRPDRNCYTDVDNGSNASCADDLDDDSLDNEGKTELYWIHLMEYEQTQLRKVYAARMRQLRPGWDMEVEEGALKVDFLGAVSRCGSGFYLRRIEQWVDAVERKEYLSLMEVLRVGIKKENSNIAGLKTTSSGALTLVSRLS</sequence>
<feature type="domain" description="Aminoglycoside phosphotransferase" evidence="1">
    <location>
        <begin position="56"/>
        <end position="301"/>
    </location>
</feature>
<gene>
    <name evidence="2" type="ORF">C8A00DRAFT_39416</name>
</gene>
<dbReference type="InterPro" id="IPR011009">
    <property type="entry name" value="Kinase-like_dom_sf"/>
</dbReference>
<evidence type="ECO:0000259" key="1">
    <source>
        <dbReference type="Pfam" id="PF01636"/>
    </source>
</evidence>
<proteinExistence type="predicted"/>
<reference evidence="2" key="2">
    <citation type="submission" date="2023-05" db="EMBL/GenBank/DDBJ databases">
        <authorList>
            <consortium name="Lawrence Berkeley National Laboratory"/>
            <person name="Steindorff A."/>
            <person name="Hensen N."/>
            <person name="Bonometti L."/>
            <person name="Westerberg I."/>
            <person name="Brannstrom I.O."/>
            <person name="Guillou S."/>
            <person name="Cros-Aarteil S."/>
            <person name="Calhoun S."/>
            <person name="Haridas S."/>
            <person name="Kuo A."/>
            <person name="Mondo S."/>
            <person name="Pangilinan J."/>
            <person name="Riley R."/>
            <person name="Labutti K."/>
            <person name="Andreopoulos B."/>
            <person name="Lipzen A."/>
            <person name="Chen C."/>
            <person name="Yanf M."/>
            <person name="Daum C."/>
            <person name="Ng V."/>
            <person name="Clum A."/>
            <person name="Ohm R."/>
            <person name="Martin F."/>
            <person name="Silar P."/>
            <person name="Natvig D."/>
            <person name="Lalanne C."/>
            <person name="Gautier V."/>
            <person name="Ament-Velasquez S.L."/>
            <person name="Kruys A."/>
            <person name="Hutchinson M.I."/>
            <person name="Powell A.J."/>
            <person name="Barry K."/>
            <person name="Miller A.N."/>
            <person name="Grigoriev I.V."/>
            <person name="Debuchy R."/>
            <person name="Gladieux P."/>
            <person name="Thoren M.H."/>
            <person name="Johannesson H."/>
        </authorList>
    </citation>
    <scope>NUCLEOTIDE SEQUENCE</scope>
    <source>
        <strain evidence="2">CBS 538.74</strain>
    </source>
</reference>
<name>A0AAN6VY15_9PEZI</name>
<keyword evidence="3" id="KW-1185">Reference proteome</keyword>
<accession>A0AAN6VY15</accession>
<dbReference type="Proteomes" id="UP001302745">
    <property type="component" value="Unassembled WGS sequence"/>
</dbReference>